<evidence type="ECO:0000313" key="3">
    <source>
        <dbReference type="Proteomes" id="UP001418222"/>
    </source>
</evidence>
<accession>A0AAP0BBT0</accession>
<dbReference type="PANTHER" id="PTHR33306">
    <property type="entry name" value="EXPRESSED PROTEIN-RELATED-RELATED"/>
    <property type="match status" value="1"/>
</dbReference>
<sequence>MAMHYYKNSGYTGYSQSSPPLPLHLLFFFLTLLLFLSLSWYLSYEPVWESVMSQVRFLLIVSPLVLLLVVHWLSCGPDCGRSAAFFTAPPQERQALHRGRGSPFGVGLLLALLLLMVSFRS</sequence>
<keyword evidence="3" id="KW-1185">Reference proteome</keyword>
<dbReference type="AlphaFoldDB" id="A0AAP0BBT0"/>
<comment type="caution">
    <text evidence="2">The sequence shown here is derived from an EMBL/GenBank/DDBJ whole genome shotgun (WGS) entry which is preliminary data.</text>
</comment>
<reference evidence="2 3" key="1">
    <citation type="journal article" date="2022" name="Nat. Plants">
        <title>Genomes of leafy and leafless Platanthera orchids illuminate the evolution of mycoheterotrophy.</title>
        <authorList>
            <person name="Li M.H."/>
            <person name="Liu K.W."/>
            <person name="Li Z."/>
            <person name="Lu H.C."/>
            <person name="Ye Q.L."/>
            <person name="Zhang D."/>
            <person name="Wang J.Y."/>
            <person name="Li Y.F."/>
            <person name="Zhong Z.M."/>
            <person name="Liu X."/>
            <person name="Yu X."/>
            <person name="Liu D.K."/>
            <person name="Tu X.D."/>
            <person name="Liu B."/>
            <person name="Hao Y."/>
            <person name="Liao X.Y."/>
            <person name="Jiang Y.T."/>
            <person name="Sun W.H."/>
            <person name="Chen J."/>
            <person name="Chen Y.Q."/>
            <person name="Ai Y."/>
            <person name="Zhai J.W."/>
            <person name="Wu S.S."/>
            <person name="Zhou Z."/>
            <person name="Hsiao Y.Y."/>
            <person name="Wu W.L."/>
            <person name="Chen Y.Y."/>
            <person name="Lin Y.F."/>
            <person name="Hsu J.L."/>
            <person name="Li C.Y."/>
            <person name="Wang Z.W."/>
            <person name="Zhao X."/>
            <person name="Zhong W.Y."/>
            <person name="Ma X.K."/>
            <person name="Ma L."/>
            <person name="Huang J."/>
            <person name="Chen G.Z."/>
            <person name="Huang M.Z."/>
            <person name="Huang L."/>
            <person name="Peng D.H."/>
            <person name="Luo Y.B."/>
            <person name="Zou S.Q."/>
            <person name="Chen S.P."/>
            <person name="Lan S."/>
            <person name="Tsai W.C."/>
            <person name="Van de Peer Y."/>
            <person name="Liu Z.J."/>
        </authorList>
    </citation>
    <scope>NUCLEOTIDE SEQUENCE [LARGE SCALE GENOMIC DNA]</scope>
    <source>
        <strain evidence="2">Lor287</strain>
    </source>
</reference>
<feature type="transmembrane region" description="Helical" evidence="1">
    <location>
        <begin position="21"/>
        <end position="42"/>
    </location>
</feature>
<protein>
    <submittedName>
        <fullName evidence="2">Uncharacterized protein</fullName>
    </submittedName>
</protein>
<feature type="transmembrane region" description="Helical" evidence="1">
    <location>
        <begin position="54"/>
        <end position="73"/>
    </location>
</feature>
<name>A0AAP0BBT0_9ASPA</name>
<dbReference type="EMBL" id="JBBWWQ010000012">
    <property type="protein sequence ID" value="KAK8934257.1"/>
    <property type="molecule type" value="Genomic_DNA"/>
</dbReference>
<evidence type="ECO:0000256" key="1">
    <source>
        <dbReference type="SAM" id="Phobius"/>
    </source>
</evidence>
<organism evidence="2 3">
    <name type="scientific">Platanthera zijinensis</name>
    <dbReference type="NCBI Taxonomy" id="2320716"/>
    <lineage>
        <taxon>Eukaryota</taxon>
        <taxon>Viridiplantae</taxon>
        <taxon>Streptophyta</taxon>
        <taxon>Embryophyta</taxon>
        <taxon>Tracheophyta</taxon>
        <taxon>Spermatophyta</taxon>
        <taxon>Magnoliopsida</taxon>
        <taxon>Liliopsida</taxon>
        <taxon>Asparagales</taxon>
        <taxon>Orchidaceae</taxon>
        <taxon>Orchidoideae</taxon>
        <taxon>Orchideae</taxon>
        <taxon>Orchidinae</taxon>
        <taxon>Platanthera</taxon>
    </lineage>
</organism>
<keyword evidence="1" id="KW-0812">Transmembrane</keyword>
<proteinExistence type="predicted"/>
<keyword evidence="1" id="KW-0472">Membrane</keyword>
<feature type="transmembrane region" description="Helical" evidence="1">
    <location>
        <begin position="101"/>
        <end position="119"/>
    </location>
</feature>
<gene>
    <name evidence="2" type="ORF">KSP39_PZI014613</name>
</gene>
<keyword evidence="1" id="KW-1133">Transmembrane helix</keyword>
<dbReference type="Proteomes" id="UP001418222">
    <property type="component" value="Unassembled WGS sequence"/>
</dbReference>
<dbReference type="PANTHER" id="PTHR33306:SF5">
    <property type="entry name" value="OXIDOREDUCTASE_TRANSITION METAL ION-BINDING PROTEIN"/>
    <property type="match status" value="1"/>
</dbReference>
<evidence type="ECO:0000313" key="2">
    <source>
        <dbReference type="EMBL" id="KAK8934257.1"/>
    </source>
</evidence>